<comment type="similarity">
    <text evidence="8">Belongs to the binding-protein-dependent transport system permease family.</text>
</comment>
<dbReference type="SUPFAM" id="SSF161098">
    <property type="entry name" value="MetI-like"/>
    <property type="match status" value="1"/>
</dbReference>
<evidence type="ECO:0000256" key="1">
    <source>
        <dbReference type="ARBA" id="ARBA00004651"/>
    </source>
</evidence>
<dbReference type="Gene3D" id="1.10.3720.10">
    <property type="entry name" value="MetI-like"/>
    <property type="match status" value="1"/>
</dbReference>
<keyword evidence="6 8" id="KW-1133">Transmembrane helix</keyword>
<evidence type="ECO:0000313" key="12">
    <source>
        <dbReference type="Proteomes" id="UP001418444"/>
    </source>
</evidence>
<evidence type="ECO:0000313" key="11">
    <source>
        <dbReference type="EMBL" id="GAA3964437.1"/>
    </source>
</evidence>
<proteinExistence type="inferred from homology"/>
<evidence type="ECO:0000256" key="9">
    <source>
        <dbReference type="SAM" id="MobiDB-lite"/>
    </source>
</evidence>
<feature type="transmembrane region" description="Helical" evidence="8">
    <location>
        <begin position="35"/>
        <end position="54"/>
    </location>
</feature>
<evidence type="ECO:0000256" key="3">
    <source>
        <dbReference type="ARBA" id="ARBA00022475"/>
    </source>
</evidence>
<dbReference type="InterPro" id="IPR043429">
    <property type="entry name" value="ArtM/GltK/GlnP/TcyL/YhdX-like"/>
</dbReference>
<evidence type="ECO:0000256" key="2">
    <source>
        <dbReference type="ARBA" id="ARBA00022448"/>
    </source>
</evidence>
<feature type="transmembrane region" description="Helical" evidence="8">
    <location>
        <begin position="112"/>
        <end position="139"/>
    </location>
</feature>
<dbReference type="RefSeq" id="WP_344784462.1">
    <property type="nucleotide sequence ID" value="NZ_BAAAZW010000007.1"/>
</dbReference>
<keyword evidence="2 8" id="KW-0813">Transport</keyword>
<feature type="transmembrane region" description="Helical" evidence="8">
    <location>
        <begin position="75"/>
        <end position="100"/>
    </location>
</feature>
<accession>A0ABP7PFQ2</accession>
<keyword evidence="3" id="KW-1003">Cell membrane</keyword>
<comment type="subcellular location">
    <subcellularLocation>
        <location evidence="1 8">Cell membrane</location>
        <topology evidence="1 8">Multi-pass membrane protein</topology>
    </subcellularLocation>
</comment>
<dbReference type="NCBIfam" id="TIGR01726">
    <property type="entry name" value="HEQRo_perm_3TM"/>
    <property type="match status" value="1"/>
</dbReference>
<evidence type="ECO:0000256" key="4">
    <source>
        <dbReference type="ARBA" id="ARBA00022692"/>
    </source>
</evidence>
<dbReference type="PANTHER" id="PTHR30614">
    <property type="entry name" value="MEMBRANE COMPONENT OF AMINO ACID ABC TRANSPORTER"/>
    <property type="match status" value="1"/>
</dbReference>
<feature type="domain" description="ABC transmembrane type-1" evidence="10">
    <location>
        <begin position="76"/>
        <end position="283"/>
    </location>
</feature>
<keyword evidence="5" id="KW-0029">Amino-acid transport</keyword>
<evidence type="ECO:0000256" key="6">
    <source>
        <dbReference type="ARBA" id="ARBA00022989"/>
    </source>
</evidence>
<reference evidence="12" key="1">
    <citation type="journal article" date="2019" name="Int. J. Syst. Evol. Microbiol.">
        <title>The Global Catalogue of Microorganisms (GCM) 10K type strain sequencing project: providing services to taxonomists for standard genome sequencing and annotation.</title>
        <authorList>
            <consortium name="The Broad Institute Genomics Platform"/>
            <consortium name="The Broad Institute Genome Sequencing Center for Infectious Disease"/>
            <person name="Wu L."/>
            <person name="Ma J."/>
        </authorList>
    </citation>
    <scope>NUCLEOTIDE SEQUENCE [LARGE SCALE GENOMIC DNA]</scope>
    <source>
        <strain evidence="12">JCM 16923</strain>
    </source>
</reference>
<feature type="region of interest" description="Disordered" evidence="9">
    <location>
        <begin position="1"/>
        <end position="21"/>
    </location>
</feature>
<organism evidence="11 12">
    <name type="scientific">Gordonia caeni</name>
    <dbReference type="NCBI Taxonomy" id="1007097"/>
    <lineage>
        <taxon>Bacteria</taxon>
        <taxon>Bacillati</taxon>
        <taxon>Actinomycetota</taxon>
        <taxon>Actinomycetes</taxon>
        <taxon>Mycobacteriales</taxon>
        <taxon>Gordoniaceae</taxon>
        <taxon>Gordonia</taxon>
    </lineage>
</organism>
<dbReference type="InterPro" id="IPR010065">
    <property type="entry name" value="AA_ABC_transptr_permease_3TM"/>
</dbReference>
<keyword evidence="12" id="KW-1185">Reference proteome</keyword>
<dbReference type="Pfam" id="PF00528">
    <property type="entry name" value="BPD_transp_1"/>
    <property type="match status" value="1"/>
</dbReference>
<dbReference type="EMBL" id="BAAAZW010000007">
    <property type="protein sequence ID" value="GAA3964437.1"/>
    <property type="molecule type" value="Genomic_DNA"/>
</dbReference>
<keyword evidence="4 8" id="KW-0812">Transmembrane</keyword>
<evidence type="ECO:0000259" key="10">
    <source>
        <dbReference type="PROSITE" id="PS50928"/>
    </source>
</evidence>
<dbReference type="InterPro" id="IPR000515">
    <property type="entry name" value="MetI-like"/>
</dbReference>
<name>A0ABP7PFQ2_9ACTN</name>
<gene>
    <name evidence="11" type="ORF">GCM10022231_26290</name>
</gene>
<feature type="transmembrane region" description="Helical" evidence="8">
    <location>
        <begin position="262"/>
        <end position="282"/>
    </location>
</feature>
<dbReference type="PROSITE" id="PS50928">
    <property type="entry name" value="ABC_TM1"/>
    <property type="match status" value="1"/>
</dbReference>
<dbReference type="InterPro" id="IPR035906">
    <property type="entry name" value="MetI-like_sf"/>
</dbReference>
<keyword evidence="7 8" id="KW-0472">Membrane</keyword>
<protein>
    <submittedName>
        <fullName evidence="11">Amino acid ABC transporter permease</fullName>
    </submittedName>
</protein>
<evidence type="ECO:0000256" key="7">
    <source>
        <dbReference type="ARBA" id="ARBA00023136"/>
    </source>
</evidence>
<dbReference type="PANTHER" id="PTHR30614:SF0">
    <property type="entry name" value="L-CYSTINE TRANSPORT SYSTEM PERMEASE PROTEIN TCYL"/>
    <property type="match status" value="1"/>
</dbReference>
<sequence length="316" mass="34624">MTQTPPAPKPPDEAGPDGTAPEAIKAVPLRHPGQWIAAAIILVLVGLFVYGAATNDAYKWRTYADYLFDTRIIEAAGWTLALTVCAMILGVVLGVLLAVMRLSPNPVLRTVAWVYLWIFRGTPVYVQLVLWGLFGSIYSRIDVGVPFGPQFFHIDVQTINAAFLFAIIGLGLNEAAYMAEIVRAGISSVNEGQMEASVALGMTWIQTMRRVVLPQAMRVIIPPTGNELISMLKTTSLVTAIPFSLELYGRQRDISSLNFQPIPMLLVASTWYLAVTSILMIGQHYLEKHYSKGASRMLSDDQLAELAQAETLEGGR</sequence>
<comment type="caution">
    <text evidence="11">The sequence shown here is derived from an EMBL/GenBank/DDBJ whole genome shotgun (WGS) entry which is preliminary data.</text>
</comment>
<dbReference type="Proteomes" id="UP001418444">
    <property type="component" value="Unassembled WGS sequence"/>
</dbReference>
<evidence type="ECO:0000256" key="8">
    <source>
        <dbReference type="RuleBase" id="RU363032"/>
    </source>
</evidence>
<evidence type="ECO:0000256" key="5">
    <source>
        <dbReference type="ARBA" id="ARBA00022970"/>
    </source>
</evidence>
<dbReference type="CDD" id="cd06261">
    <property type="entry name" value="TM_PBP2"/>
    <property type="match status" value="1"/>
</dbReference>
<feature type="transmembrane region" description="Helical" evidence="8">
    <location>
        <begin position="151"/>
        <end position="172"/>
    </location>
</feature>